<dbReference type="OrthoDB" id="9806925at2"/>
<dbReference type="Pfam" id="PF03853">
    <property type="entry name" value="YjeF_N"/>
    <property type="match status" value="1"/>
</dbReference>
<comment type="caution">
    <text evidence="23">The sequence shown here is derived from an EMBL/GenBank/DDBJ whole genome shotgun (WGS) entry which is preliminary data.</text>
</comment>
<evidence type="ECO:0000256" key="17">
    <source>
        <dbReference type="HAMAP-Rule" id="MF_01965"/>
    </source>
</evidence>
<feature type="binding site" evidence="17">
    <location>
        <position position="427"/>
    </location>
    <ligand>
        <name>(6S)-NADPHX</name>
        <dbReference type="ChEBI" id="CHEBI:64076"/>
    </ligand>
</feature>
<dbReference type="InterPro" id="IPR017953">
    <property type="entry name" value="Carbohydrate_kinase_pred_CS"/>
</dbReference>
<evidence type="ECO:0000256" key="5">
    <source>
        <dbReference type="ARBA" id="ARBA00022723"/>
    </source>
</evidence>
<dbReference type="CDD" id="cd01171">
    <property type="entry name" value="YXKO-related"/>
    <property type="match status" value="1"/>
</dbReference>
<dbReference type="Pfam" id="PF01256">
    <property type="entry name" value="Carb_kinase"/>
    <property type="match status" value="1"/>
</dbReference>
<keyword evidence="10 17" id="KW-0520">NAD</keyword>
<evidence type="ECO:0000259" key="22">
    <source>
        <dbReference type="PROSITE" id="PS51385"/>
    </source>
</evidence>
<feature type="binding site" evidence="18">
    <location>
        <position position="128"/>
    </location>
    <ligand>
        <name>K(+)</name>
        <dbReference type="ChEBI" id="CHEBI:29103"/>
    </ligand>
</feature>
<comment type="cofactor">
    <cofactor evidence="18 19">
        <name>K(+)</name>
        <dbReference type="ChEBI" id="CHEBI:29103"/>
    </cofactor>
    <text evidence="18 19">Binds 1 potassium ion per subunit.</text>
</comment>
<dbReference type="GO" id="GO:0052855">
    <property type="term" value="F:ADP-dependent NAD(P)H-hydrate dehydratase activity"/>
    <property type="evidence" value="ECO:0007669"/>
    <property type="project" value="UniProtKB-UniRule"/>
</dbReference>
<dbReference type="EC" id="4.2.1.136" evidence="19"/>
<evidence type="ECO:0000256" key="13">
    <source>
        <dbReference type="ARBA" id="ARBA00023268"/>
    </source>
</evidence>
<comment type="catalytic activity">
    <reaction evidence="1 18 19">
        <text>(6R)-NADHX = (6S)-NADHX</text>
        <dbReference type="Rhea" id="RHEA:32215"/>
        <dbReference type="ChEBI" id="CHEBI:64074"/>
        <dbReference type="ChEBI" id="CHEBI:64075"/>
        <dbReference type="EC" id="5.1.99.6"/>
    </reaction>
</comment>
<dbReference type="GO" id="GO:0110051">
    <property type="term" value="P:metabolite repair"/>
    <property type="evidence" value="ECO:0007669"/>
    <property type="project" value="TreeGrafter"/>
</dbReference>
<keyword evidence="8 17" id="KW-0521">NADP</keyword>
<comment type="catalytic activity">
    <reaction evidence="16 17 19">
        <text>(6S)-NADPHX + ADP = AMP + phosphate + NADPH + H(+)</text>
        <dbReference type="Rhea" id="RHEA:32235"/>
        <dbReference type="ChEBI" id="CHEBI:15378"/>
        <dbReference type="ChEBI" id="CHEBI:43474"/>
        <dbReference type="ChEBI" id="CHEBI:57783"/>
        <dbReference type="ChEBI" id="CHEBI:64076"/>
        <dbReference type="ChEBI" id="CHEBI:456215"/>
        <dbReference type="ChEBI" id="CHEBI:456216"/>
        <dbReference type="EC" id="4.2.1.136"/>
    </reaction>
</comment>
<dbReference type="PROSITE" id="PS51385">
    <property type="entry name" value="YJEF_N"/>
    <property type="match status" value="1"/>
</dbReference>
<comment type="similarity">
    <text evidence="18">Belongs to the NnrE/AIBP family.</text>
</comment>
<dbReference type="GO" id="GO:0046496">
    <property type="term" value="P:nicotinamide nucleotide metabolic process"/>
    <property type="evidence" value="ECO:0007669"/>
    <property type="project" value="UniProtKB-UniRule"/>
</dbReference>
<comment type="subunit">
    <text evidence="17">Homotetramer.</text>
</comment>
<dbReference type="GO" id="GO:0046872">
    <property type="term" value="F:metal ion binding"/>
    <property type="evidence" value="ECO:0007669"/>
    <property type="project" value="UniProtKB-UniRule"/>
</dbReference>
<dbReference type="NCBIfam" id="TIGR00196">
    <property type="entry name" value="yjeF_cterm"/>
    <property type="match status" value="1"/>
</dbReference>
<comment type="caution">
    <text evidence="18">Lacks conserved residue(s) required for the propagation of feature annotation.</text>
</comment>
<feature type="domain" description="YjeF N-terminal" evidence="22">
    <location>
        <begin position="6"/>
        <end position="215"/>
    </location>
</feature>
<comment type="similarity">
    <text evidence="3 19">In the N-terminal section; belongs to the NnrE/AIBP family.</text>
</comment>
<dbReference type="PROSITE" id="PS01050">
    <property type="entry name" value="YJEF_C_2"/>
    <property type="match status" value="1"/>
</dbReference>
<evidence type="ECO:0000256" key="7">
    <source>
        <dbReference type="ARBA" id="ARBA00022840"/>
    </source>
</evidence>
<evidence type="ECO:0000256" key="10">
    <source>
        <dbReference type="ARBA" id="ARBA00023027"/>
    </source>
</evidence>
<sequence length="510" mass="52294">MYGVWTVEQIRTAEDRLLAVTPDGALIRRAAFGVATHALALLRERTGGVAGRRVVLLVGSGNNGGDALWAGYYLRKRSVAVTALLLRADRAHPEGLAALRRAGGRTVEVPAEGADAEALVSGADLVVDGIVGLSAHGSLRGAAPALVAAVRAPVLAVDLPSGVDPDTGAVEGDAVRASVTVTFGGRKPVHVLGRGPARCGEVRLVDLGLDLPEPELRVLEAADVGRRWRMPGPDDDKYTQGVTGIAAGSSTYPGAAVLACGSAVRATSGMVRYAGWAADEVRSRWPEVVATGSVEDAGRVQAWVVGPGLGTGQAGRDVLAAVFDDGVPTCVDADGISLLAKYPELWDRRDPDAAVVLTPHDREFARLGEPLGVELGPDRVAAARALAARTNSVVLLKGNATVVADQDGRVLVNPARSSWLATAGSGDVLTGLVGSLLAAGEDPLFAAACASWVHVRAGELAADGAPISAADVLGTIPAAVREAVLAAGRRPPLHRPEGATALCDDEPRHG</sequence>
<evidence type="ECO:0000259" key="21">
    <source>
        <dbReference type="PROSITE" id="PS51383"/>
    </source>
</evidence>
<dbReference type="Proteomes" id="UP000185596">
    <property type="component" value="Unassembled WGS sequence"/>
</dbReference>
<keyword evidence="6 17" id="KW-0547">Nucleotide-binding</keyword>
<dbReference type="SUPFAM" id="SSF53613">
    <property type="entry name" value="Ribokinase-like"/>
    <property type="match status" value="1"/>
</dbReference>
<evidence type="ECO:0000256" key="4">
    <source>
        <dbReference type="ARBA" id="ARBA00009524"/>
    </source>
</evidence>
<dbReference type="PANTHER" id="PTHR12592:SF0">
    <property type="entry name" value="ATP-DEPENDENT (S)-NAD(P)H-HYDRATE DEHYDRATASE"/>
    <property type="match status" value="1"/>
</dbReference>
<evidence type="ECO:0000256" key="2">
    <source>
        <dbReference type="ARBA" id="ARBA00000909"/>
    </source>
</evidence>
<evidence type="ECO:0000256" key="16">
    <source>
        <dbReference type="ARBA" id="ARBA00049209"/>
    </source>
</evidence>
<keyword evidence="13" id="KW-0511">Multifunctional enzyme</keyword>
<dbReference type="InterPro" id="IPR004443">
    <property type="entry name" value="YjeF_N_dom"/>
</dbReference>
<dbReference type="RefSeq" id="WP_075129020.1">
    <property type="nucleotide sequence ID" value="NZ_MSIE01000061.1"/>
</dbReference>
<feature type="binding site" evidence="17">
    <location>
        <position position="255"/>
    </location>
    <ligand>
        <name>(6S)-NADPHX</name>
        <dbReference type="ChEBI" id="CHEBI:64076"/>
    </ligand>
</feature>
<evidence type="ECO:0000256" key="11">
    <source>
        <dbReference type="ARBA" id="ARBA00023235"/>
    </source>
</evidence>
<keyword evidence="7 17" id="KW-0067">ATP-binding</keyword>
<dbReference type="PANTHER" id="PTHR12592">
    <property type="entry name" value="ATP-DEPENDENT (S)-NAD(P)H-HYDRATE DEHYDRATASE FAMILY MEMBER"/>
    <property type="match status" value="1"/>
</dbReference>
<comment type="catalytic activity">
    <reaction evidence="2 18 19">
        <text>(6R)-NADPHX = (6S)-NADPHX</text>
        <dbReference type="Rhea" id="RHEA:32227"/>
        <dbReference type="ChEBI" id="CHEBI:64076"/>
        <dbReference type="ChEBI" id="CHEBI:64077"/>
        <dbReference type="EC" id="5.1.99.6"/>
    </reaction>
</comment>
<protein>
    <recommendedName>
        <fullName evidence="19">Bifunctional NAD(P)H-hydrate repair enzyme</fullName>
    </recommendedName>
    <alternativeName>
        <fullName evidence="19">Nicotinamide nucleotide repair protein</fullName>
    </alternativeName>
    <domain>
        <recommendedName>
            <fullName evidence="19">ADP-dependent (S)-NAD(P)H-hydrate dehydratase</fullName>
            <ecNumber evidence="19">4.2.1.136</ecNumber>
        </recommendedName>
        <alternativeName>
            <fullName evidence="19">ADP-dependent NAD(P)HX dehydratase</fullName>
        </alternativeName>
    </domain>
    <domain>
        <recommendedName>
            <fullName evidence="19">NAD(P)H-hydrate epimerase</fullName>
            <ecNumber evidence="19">5.1.99.6</ecNumber>
        </recommendedName>
    </domain>
</protein>
<dbReference type="PROSITE" id="PS51383">
    <property type="entry name" value="YJEF_C_3"/>
    <property type="match status" value="1"/>
</dbReference>
<dbReference type="InterPro" id="IPR029056">
    <property type="entry name" value="Ribokinase-like"/>
</dbReference>
<dbReference type="Gene3D" id="3.40.50.10260">
    <property type="entry name" value="YjeF N-terminal domain"/>
    <property type="match status" value="1"/>
</dbReference>
<comment type="cofactor">
    <cofactor evidence="17">
        <name>Mg(2+)</name>
        <dbReference type="ChEBI" id="CHEBI:18420"/>
    </cofactor>
</comment>
<feature type="binding site" evidence="17">
    <location>
        <position position="426"/>
    </location>
    <ligand>
        <name>AMP</name>
        <dbReference type="ChEBI" id="CHEBI:456215"/>
    </ligand>
</feature>
<dbReference type="AlphaFoldDB" id="A0A1Q8CDP2"/>
<comment type="similarity">
    <text evidence="17">Belongs to the NnrD/CARKD family.</text>
</comment>
<dbReference type="InterPro" id="IPR036652">
    <property type="entry name" value="YjeF_N_dom_sf"/>
</dbReference>
<feature type="binding site" evidence="18">
    <location>
        <position position="63"/>
    </location>
    <ligand>
        <name>K(+)</name>
        <dbReference type="ChEBI" id="CHEBI:29103"/>
    </ligand>
</feature>
<name>A0A1Q8CDP2_9PSEU</name>
<keyword evidence="9 18" id="KW-0630">Potassium</keyword>
<comment type="function">
    <text evidence="17">Catalyzes the dehydration of the S-form of NAD(P)HX at the expense of ADP, which is converted to AMP. Together with NAD(P)HX epimerase, which catalyzes the epimerization of the S- and R-forms, the enzyme allows the repair of both epimers of NAD(P)HX, a damaged form of NAD(P)H that is a result of enzymatic or heat-dependent hydration.</text>
</comment>
<feature type="domain" description="YjeF C-terminal" evidence="21">
    <location>
        <begin position="220"/>
        <end position="483"/>
    </location>
</feature>
<dbReference type="InterPro" id="IPR030677">
    <property type="entry name" value="Nnr"/>
</dbReference>
<dbReference type="GO" id="GO:0005524">
    <property type="term" value="F:ATP binding"/>
    <property type="evidence" value="ECO:0007669"/>
    <property type="project" value="UniProtKB-UniRule"/>
</dbReference>
<keyword evidence="11 18" id="KW-0413">Isomerase</keyword>
<evidence type="ECO:0000256" key="3">
    <source>
        <dbReference type="ARBA" id="ARBA00006001"/>
    </source>
</evidence>
<evidence type="ECO:0000256" key="1">
    <source>
        <dbReference type="ARBA" id="ARBA00000013"/>
    </source>
</evidence>
<dbReference type="HAMAP" id="MF_01966">
    <property type="entry name" value="NADHX_epimerase"/>
    <property type="match status" value="1"/>
</dbReference>
<evidence type="ECO:0000256" key="15">
    <source>
        <dbReference type="ARBA" id="ARBA00048238"/>
    </source>
</evidence>
<evidence type="ECO:0000256" key="9">
    <source>
        <dbReference type="ARBA" id="ARBA00022958"/>
    </source>
</evidence>
<evidence type="ECO:0000313" key="23">
    <source>
        <dbReference type="EMBL" id="OLF12487.1"/>
    </source>
</evidence>
<proteinExistence type="inferred from homology"/>
<evidence type="ECO:0000256" key="18">
    <source>
        <dbReference type="HAMAP-Rule" id="MF_01966"/>
    </source>
</evidence>
<comment type="function">
    <text evidence="18">Catalyzes the epimerization of the S- and R-forms of NAD(P)HX, a damaged form of NAD(P)H that is a result of enzymatic or heat-dependent hydration. This is a prerequisite for the S-specific NAD(P)H-hydrate dehydratase to allow the repair of both epimers of NAD(P)HX.</text>
</comment>
<evidence type="ECO:0000256" key="19">
    <source>
        <dbReference type="PIRNR" id="PIRNR017184"/>
    </source>
</evidence>
<evidence type="ECO:0000313" key="24">
    <source>
        <dbReference type="Proteomes" id="UP000185596"/>
    </source>
</evidence>
<reference evidence="23 24" key="1">
    <citation type="submission" date="2016-12" db="EMBL/GenBank/DDBJ databases">
        <title>The draft genome sequence of Actinophytocola sp. 11-183.</title>
        <authorList>
            <person name="Wang W."/>
            <person name="Yuan L."/>
        </authorList>
    </citation>
    <scope>NUCLEOTIDE SEQUENCE [LARGE SCALE GENOMIC DNA]</scope>
    <source>
        <strain evidence="23 24">11-183</strain>
    </source>
</reference>
<gene>
    <name evidence="17" type="primary">nnrD</name>
    <name evidence="18" type="synonym">nnrE</name>
    <name evidence="23" type="ORF">BU204_29355</name>
</gene>
<evidence type="ECO:0000256" key="14">
    <source>
        <dbReference type="ARBA" id="ARBA00025153"/>
    </source>
</evidence>
<dbReference type="STRING" id="1912961.BU204_29355"/>
<evidence type="ECO:0000256" key="8">
    <source>
        <dbReference type="ARBA" id="ARBA00022857"/>
    </source>
</evidence>
<feature type="binding site" evidence="17">
    <location>
        <position position="360"/>
    </location>
    <ligand>
        <name>(6S)-NADPHX</name>
        <dbReference type="ChEBI" id="CHEBI:64076"/>
    </ligand>
</feature>
<keyword evidence="24" id="KW-1185">Reference proteome</keyword>
<feature type="binding site" evidence="18">
    <location>
        <begin position="132"/>
        <end position="138"/>
    </location>
    <ligand>
        <name>(6S)-NADPHX</name>
        <dbReference type="ChEBI" id="CHEBI:64076"/>
    </ligand>
</feature>
<dbReference type="SUPFAM" id="SSF64153">
    <property type="entry name" value="YjeF N-terminal domain-like"/>
    <property type="match status" value="1"/>
</dbReference>
<comment type="similarity">
    <text evidence="4 19">In the C-terminal section; belongs to the NnrD/CARKD family.</text>
</comment>
<evidence type="ECO:0000256" key="20">
    <source>
        <dbReference type="SAM" id="MobiDB-lite"/>
    </source>
</evidence>
<feature type="binding site" evidence="18">
    <location>
        <position position="161"/>
    </location>
    <ligand>
        <name>K(+)</name>
        <dbReference type="ChEBI" id="CHEBI:29103"/>
    </ligand>
</feature>
<feature type="region of interest" description="Disordered" evidence="20">
    <location>
        <begin position="490"/>
        <end position="510"/>
    </location>
</feature>
<dbReference type="HAMAP" id="MF_01965">
    <property type="entry name" value="NADHX_dehydratase"/>
    <property type="match status" value="1"/>
</dbReference>
<dbReference type="PIRSF" id="PIRSF017184">
    <property type="entry name" value="Nnr"/>
    <property type="match status" value="1"/>
</dbReference>
<dbReference type="EC" id="5.1.99.6" evidence="19"/>
<comment type="function">
    <text evidence="14 19">Bifunctional enzyme that catalyzes the epimerization of the S- and R-forms of NAD(P)HX and the dehydration of the S-form of NAD(P)HX at the expense of ADP, which is converted to AMP. This allows the repair of both epimers of NAD(P)HX, a damaged form of NAD(P)H that is a result of enzymatic or heat-dependent hydration.</text>
</comment>
<feature type="binding site" evidence="17">
    <location>
        <begin position="397"/>
        <end position="401"/>
    </location>
    <ligand>
        <name>AMP</name>
        <dbReference type="ChEBI" id="CHEBI:456215"/>
    </ligand>
</feature>
<dbReference type="InterPro" id="IPR000631">
    <property type="entry name" value="CARKD"/>
</dbReference>
<keyword evidence="12 17" id="KW-0456">Lyase</keyword>
<feature type="binding site" evidence="18">
    <location>
        <begin position="62"/>
        <end position="66"/>
    </location>
    <ligand>
        <name>(6S)-NADPHX</name>
        <dbReference type="ChEBI" id="CHEBI:64076"/>
    </ligand>
</feature>
<organism evidence="23 24">
    <name type="scientific">Actinophytocola xanthii</name>
    <dbReference type="NCBI Taxonomy" id="1912961"/>
    <lineage>
        <taxon>Bacteria</taxon>
        <taxon>Bacillati</taxon>
        <taxon>Actinomycetota</taxon>
        <taxon>Actinomycetes</taxon>
        <taxon>Pseudonocardiales</taxon>
        <taxon>Pseudonocardiaceae</taxon>
    </lineage>
</organism>
<evidence type="ECO:0000256" key="12">
    <source>
        <dbReference type="ARBA" id="ARBA00023239"/>
    </source>
</evidence>
<evidence type="ECO:0000256" key="6">
    <source>
        <dbReference type="ARBA" id="ARBA00022741"/>
    </source>
</evidence>
<dbReference type="GO" id="GO:0052856">
    <property type="term" value="F:NAD(P)HX epimerase activity"/>
    <property type="evidence" value="ECO:0007669"/>
    <property type="project" value="UniProtKB-UniRule"/>
</dbReference>
<dbReference type="Gene3D" id="3.40.1190.20">
    <property type="match status" value="1"/>
</dbReference>
<comment type="catalytic activity">
    <reaction evidence="15 17 19">
        <text>(6S)-NADHX + ADP = AMP + phosphate + NADH + H(+)</text>
        <dbReference type="Rhea" id="RHEA:32223"/>
        <dbReference type="ChEBI" id="CHEBI:15378"/>
        <dbReference type="ChEBI" id="CHEBI:43474"/>
        <dbReference type="ChEBI" id="CHEBI:57945"/>
        <dbReference type="ChEBI" id="CHEBI:64074"/>
        <dbReference type="ChEBI" id="CHEBI:456215"/>
        <dbReference type="ChEBI" id="CHEBI:456216"/>
        <dbReference type="EC" id="4.2.1.136"/>
    </reaction>
</comment>
<feature type="binding site" evidence="18">
    <location>
        <position position="158"/>
    </location>
    <ligand>
        <name>(6S)-NADPHX</name>
        <dbReference type="ChEBI" id="CHEBI:64076"/>
    </ligand>
</feature>
<feature type="binding site" evidence="17">
    <location>
        <position position="308"/>
    </location>
    <ligand>
        <name>(6S)-NADPHX</name>
        <dbReference type="ChEBI" id="CHEBI:64076"/>
    </ligand>
</feature>
<dbReference type="EMBL" id="MSIE01000061">
    <property type="protein sequence ID" value="OLF12487.1"/>
    <property type="molecule type" value="Genomic_DNA"/>
</dbReference>
<keyword evidence="5 18" id="KW-0479">Metal-binding</keyword>
<accession>A0A1Q8CDP2</accession>